<dbReference type="PANTHER" id="PTHR46901">
    <property type="entry name" value="GH04942P"/>
    <property type="match status" value="1"/>
</dbReference>
<sequence length="353" mass="39857">PIVGDVCYGEWHYPPGCTDCQFRATWAYIDEIDSIEFTIAASVPEESWTGIGFSSNTKAWHLANKIDMIVVQSHKNQLTVTDMNVASPLSVPKLDPEQNLVLPEVVGMHENGMLRATFIRPRTTTDLINDVQFTDEDCFNFVFPAHPGRLDRNGNIDSLTKPPIISKEKVCVRSCTPKIFKKNCQQEYRFPAGCIPPSCEYLAVWSFDPSSNEVTFHITSKEVGRWTGIGFSETGSMTNSDMIMGWVHENKTYVTDRFAYGKEMPVIDKQKDVYNIQGRIEDGMQTLVFSRKRNTTDTQEDVSLDECVYFLFPVGGGRILARSSQDYHDSSIHVGFHDMYIPKVSSEPICICS</sequence>
<organism evidence="4">
    <name type="scientific">Soboliphyme baturini</name>
    <dbReference type="NCBI Taxonomy" id="241478"/>
    <lineage>
        <taxon>Eukaryota</taxon>
        <taxon>Metazoa</taxon>
        <taxon>Ecdysozoa</taxon>
        <taxon>Nematoda</taxon>
        <taxon>Enoplea</taxon>
        <taxon>Dorylaimia</taxon>
        <taxon>Dioctophymatida</taxon>
        <taxon>Dioctophymatoidea</taxon>
        <taxon>Soboliphymatidae</taxon>
        <taxon>Soboliphyme</taxon>
    </lineage>
</organism>
<feature type="domain" description="DOMON" evidence="1">
    <location>
        <begin position="199"/>
        <end position="316"/>
    </location>
</feature>
<name>A0A183J4R6_9BILA</name>
<keyword evidence="3" id="KW-1185">Reference proteome</keyword>
<dbReference type="CDD" id="cd09631">
    <property type="entry name" value="DOMON_DOH"/>
    <property type="match status" value="2"/>
</dbReference>
<dbReference type="PANTHER" id="PTHR46901:SF2">
    <property type="entry name" value="GH04942P"/>
    <property type="match status" value="1"/>
</dbReference>
<proteinExistence type="predicted"/>
<protein>
    <submittedName>
        <fullName evidence="4">DOMON domain-containing protein</fullName>
    </submittedName>
</protein>
<reference evidence="2 3" key="2">
    <citation type="submission" date="2018-11" db="EMBL/GenBank/DDBJ databases">
        <authorList>
            <consortium name="Pathogen Informatics"/>
        </authorList>
    </citation>
    <scope>NUCLEOTIDE SEQUENCE [LARGE SCALE GENOMIC DNA]</scope>
</reference>
<evidence type="ECO:0000313" key="3">
    <source>
        <dbReference type="Proteomes" id="UP000270296"/>
    </source>
</evidence>
<dbReference type="Pfam" id="PF03351">
    <property type="entry name" value="DOMON"/>
    <property type="match status" value="2"/>
</dbReference>
<gene>
    <name evidence="2" type="ORF">SBAD_LOCUS10864</name>
</gene>
<dbReference type="SUPFAM" id="SSF49344">
    <property type="entry name" value="CBD9-like"/>
    <property type="match status" value="1"/>
</dbReference>
<reference evidence="4" key="1">
    <citation type="submission" date="2016-06" db="UniProtKB">
        <authorList>
            <consortium name="WormBaseParasite"/>
        </authorList>
    </citation>
    <scope>IDENTIFICATION</scope>
</reference>
<dbReference type="Proteomes" id="UP000270296">
    <property type="component" value="Unassembled WGS sequence"/>
</dbReference>
<dbReference type="EMBL" id="UZAM01014683">
    <property type="protein sequence ID" value="VDP35219.1"/>
    <property type="molecule type" value="Genomic_DNA"/>
</dbReference>
<dbReference type="InterPro" id="IPR005018">
    <property type="entry name" value="DOMON_domain"/>
</dbReference>
<accession>A0A183J4R6</accession>
<feature type="domain" description="DOMON" evidence="1">
    <location>
        <begin position="20"/>
        <end position="146"/>
    </location>
</feature>
<dbReference type="InterPro" id="IPR045266">
    <property type="entry name" value="DOH_DOMON"/>
</dbReference>
<dbReference type="SMART" id="SM00664">
    <property type="entry name" value="DoH"/>
    <property type="match status" value="2"/>
</dbReference>
<dbReference type="OrthoDB" id="188511at2759"/>
<evidence type="ECO:0000313" key="4">
    <source>
        <dbReference type="WBParaSite" id="SBAD_0001124001-mRNA-1"/>
    </source>
</evidence>
<dbReference type="WBParaSite" id="SBAD_0001124001-mRNA-1">
    <property type="protein sequence ID" value="SBAD_0001124001-mRNA-1"/>
    <property type="gene ID" value="SBAD_0001124001"/>
</dbReference>
<dbReference type="Gene3D" id="2.60.40.1210">
    <property type="entry name" value="Cellobiose dehydrogenase, cytochrome domain"/>
    <property type="match status" value="1"/>
</dbReference>
<dbReference type="PROSITE" id="PS50836">
    <property type="entry name" value="DOMON"/>
    <property type="match status" value="2"/>
</dbReference>
<dbReference type="AlphaFoldDB" id="A0A183J4R6"/>
<evidence type="ECO:0000259" key="1">
    <source>
        <dbReference type="PROSITE" id="PS50836"/>
    </source>
</evidence>
<evidence type="ECO:0000313" key="2">
    <source>
        <dbReference type="EMBL" id="VDP35219.1"/>
    </source>
</evidence>